<feature type="region of interest" description="Disordered" evidence="1">
    <location>
        <begin position="196"/>
        <end position="224"/>
    </location>
</feature>
<feature type="compositionally biased region" description="Low complexity" evidence="1">
    <location>
        <begin position="412"/>
        <end position="428"/>
    </location>
</feature>
<accession>A0A369UPX8</accession>
<evidence type="ECO:0000259" key="3">
    <source>
        <dbReference type="Pfam" id="PF01471"/>
    </source>
</evidence>
<dbReference type="SUPFAM" id="SSF53955">
    <property type="entry name" value="Lysozyme-like"/>
    <property type="match status" value="1"/>
</dbReference>
<dbReference type="Pfam" id="PF00182">
    <property type="entry name" value="Glyco_hydro_19"/>
    <property type="match status" value="1"/>
</dbReference>
<dbReference type="AlphaFoldDB" id="A0A369UPX8"/>
<feature type="region of interest" description="Disordered" evidence="1">
    <location>
        <begin position="411"/>
        <end position="438"/>
    </location>
</feature>
<dbReference type="EMBL" id="QQAH01000003">
    <property type="protein sequence ID" value="RDD82804.1"/>
    <property type="molecule type" value="Genomic_DNA"/>
</dbReference>
<dbReference type="InterPro" id="IPR023346">
    <property type="entry name" value="Lysozyme-like_dom_sf"/>
</dbReference>
<protein>
    <recommendedName>
        <fullName evidence="7">Lytic enzyme</fullName>
    </recommendedName>
</protein>
<evidence type="ECO:0000259" key="2">
    <source>
        <dbReference type="Pfam" id="PF00182"/>
    </source>
</evidence>
<dbReference type="PANTHER" id="PTHR34408">
    <property type="entry name" value="FAMILY PROTEIN, PUTATIVE-RELATED"/>
    <property type="match status" value="1"/>
</dbReference>
<comment type="caution">
    <text evidence="5">The sequence shown here is derived from an EMBL/GenBank/DDBJ whole genome shotgun (WGS) entry which is preliminary data.</text>
</comment>
<dbReference type="Pfam" id="PF20410">
    <property type="entry name" value="X-Tfes_XVIPCD"/>
    <property type="match status" value="1"/>
</dbReference>
<evidence type="ECO:0000259" key="4">
    <source>
        <dbReference type="Pfam" id="PF20410"/>
    </source>
</evidence>
<dbReference type="InterPro" id="IPR046519">
    <property type="entry name" value="X-Tfes_XVIPCD"/>
</dbReference>
<dbReference type="OrthoDB" id="1491023at2"/>
<name>A0A369UPX8_9GAMM</name>
<dbReference type="PANTHER" id="PTHR34408:SF1">
    <property type="entry name" value="GLYCOSYL HYDROLASE FAMILY 19 DOMAIN-CONTAINING PROTEIN HI_1415"/>
    <property type="match status" value="1"/>
</dbReference>
<dbReference type="GO" id="GO:0004568">
    <property type="term" value="F:chitinase activity"/>
    <property type="evidence" value="ECO:0007669"/>
    <property type="project" value="InterPro"/>
</dbReference>
<dbReference type="InterPro" id="IPR036366">
    <property type="entry name" value="PGBDSf"/>
</dbReference>
<dbReference type="SUPFAM" id="SSF47090">
    <property type="entry name" value="PGBD-like"/>
    <property type="match status" value="1"/>
</dbReference>
<evidence type="ECO:0000313" key="6">
    <source>
        <dbReference type="Proteomes" id="UP000253782"/>
    </source>
</evidence>
<dbReference type="Gene3D" id="1.10.101.10">
    <property type="entry name" value="PGBD-like superfamily/PGBD"/>
    <property type="match status" value="1"/>
</dbReference>
<dbReference type="Gene3D" id="1.10.530.10">
    <property type="match status" value="1"/>
</dbReference>
<dbReference type="InterPro" id="IPR036365">
    <property type="entry name" value="PGBD-like_sf"/>
</dbReference>
<gene>
    <name evidence="5" type="ORF">DVJ77_04610</name>
</gene>
<feature type="domain" description="Glycoside hydrolase family 19 catalytic" evidence="2">
    <location>
        <begin position="98"/>
        <end position="151"/>
    </location>
</feature>
<dbReference type="InterPro" id="IPR002477">
    <property type="entry name" value="Peptidoglycan-bd-like"/>
</dbReference>
<reference evidence="5 6" key="1">
    <citation type="submission" date="2018-07" db="EMBL/GenBank/DDBJ databases">
        <title>Dyella tabacisoli L4-6T, whole genome shotgun sequence.</title>
        <authorList>
            <person name="Zhou X.-K."/>
            <person name="Li W.-J."/>
            <person name="Duan Y.-Q."/>
        </authorList>
    </citation>
    <scope>NUCLEOTIDE SEQUENCE [LARGE SCALE GENOMIC DNA]</scope>
    <source>
        <strain evidence="5 6">L4-6</strain>
    </source>
</reference>
<dbReference type="InterPro" id="IPR000726">
    <property type="entry name" value="Glyco_hydro_19_cat"/>
</dbReference>
<dbReference type="GO" id="GO:0016998">
    <property type="term" value="P:cell wall macromolecule catabolic process"/>
    <property type="evidence" value="ECO:0007669"/>
    <property type="project" value="InterPro"/>
</dbReference>
<keyword evidence="6" id="KW-1185">Reference proteome</keyword>
<dbReference type="Proteomes" id="UP000253782">
    <property type="component" value="Unassembled WGS sequence"/>
</dbReference>
<organism evidence="5 6">
    <name type="scientific">Dyella tabacisoli</name>
    <dbReference type="NCBI Taxonomy" id="2282381"/>
    <lineage>
        <taxon>Bacteria</taxon>
        <taxon>Pseudomonadati</taxon>
        <taxon>Pseudomonadota</taxon>
        <taxon>Gammaproteobacteria</taxon>
        <taxon>Lysobacterales</taxon>
        <taxon>Rhodanobacteraceae</taxon>
        <taxon>Dyella</taxon>
    </lineage>
</organism>
<feature type="domain" description="Peptidoglycan binding-like" evidence="3">
    <location>
        <begin position="232"/>
        <end position="291"/>
    </location>
</feature>
<feature type="domain" description="X-Tfes XVIPCD" evidence="4">
    <location>
        <begin position="314"/>
        <end position="413"/>
    </location>
</feature>
<dbReference type="GO" id="GO:0006032">
    <property type="term" value="P:chitin catabolic process"/>
    <property type="evidence" value="ECO:0007669"/>
    <property type="project" value="InterPro"/>
</dbReference>
<evidence type="ECO:0000313" key="5">
    <source>
        <dbReference type="EMBL" id="RDD82804.1"/>
    </source>
</evidence>
<sequence length="438" mass="48046">MTTDRETQVLLDATAAGIKSPRELANYMAQVTHESNGLNRLEESFRYTKGISQIPVQSAWRHGEAALESARLQAMQGKPEQLAELMYGGRNGNDQPGDGYTYRGRGYMQLTGKDNYRAAGEALGLDLVKHPELAAEPKNASKIALWYWETNVPEAAREDVKEATKAINGKYNGLEDRRERFASWEKKLTPEVMGRLSGEVGPVVPSATQRTHDTSTHTPAGGAALHLDGHADSIRKLQQGLSELGYTDAQHQALRADGHFGPATRSAVQAFQHDHGLKADGIAGPKTLEAIHRQSQLHETKAATTPSAPLPRLDHATHPDHALYQQARGAVQRLDTERQRTPDQHSDHLAAALVVAARRDGMNQIHHVMLSDDASRTFAVQGELKSPVKQVTHVETAEAVKTPIEQSSVAWKQLMQQKQPQEQSSPQLGSGDMTRRAP</sequence>
<evidence type="ECO:0000256" key="1">
    <source>
        <dbReference type="SAM" id="MobiDB-lite"/>
    </source>
</evidence>
<evidence type="ECO:0008006" key="7">
    <source>
        <dbReference type="Google" id="ProtNLM"/>
    </source>
</evidence>
<dbReference type="InterPro" id="IPR052354">
    <property type="entry name" value="Cell_Wall_Dynamics_Protein"/>
</dbReference>
<dbReference type="RefSeq" id="WP_114844319.1">
    <property type="nucleotide sequence ID" value="NZ_JBHSPE010000001.1"/>
</dbReference>
<proteinExistence type="predicted"/>
<dbReference type="Pfam" id="PF01471">
    <property type="entry name" value="PG_binding_1"/>
    <property type="match status" value="1"/>
</dbReference>